<keyword evidence="1" id="KW-1133">Transmembrane helix</keyword>
<keyword evidence="1" id="KW-0812">Transmembrane</keyword>
<name>A0ABR5CR06_9HYPH</name>
<reference evidence="2 3" key="1">
    <citation type="submission" date="2015-03" db="EMBL/GenBank/DDBJ databases">
        <title>Draft Genome Sequences of Agrobacterium nepotum Strain 39/7T (= CFBP 7436T = LMG 26435T) and Agrobacterium sp. Strain KFB 330 (= CFBP 8308 = LMG 28674).</title>
        <authorList>
            <person name="Kuzmanovic N."/>
            <person name="Pulawska J."/>
            <person name="Obradovic A."/>
        </authorList>
    </citation>
    <scope>NUCLEOTIDE SEQUENCE [LARGE SCALE GENOMIC DNA]</scope>
    <source>
        <strain evidence="2 3">39/7</strain>
    </source>
</reference>
<keyword evidence="3" id="KW-1185">Reference proteome</keyword>
<gene>
    <name evidence="2" type="ORF">RS75_14775</name>
</gene>
<proteinExistence type="predicted"/>
<feature type="transmembrane region" description="Helical" evidence="1">
    <location>
        <begin position="16"/>
        <end position="35"/>
    </location>
</feature>
<dbReference type="Proteomes" id="UP000052068">
    <property type="component" value="Unassembled WGS sequence"/>
</dbReference>
<evidence type="ECO:0000313" key="2">
    <source>
        <dbReference type="EMBL" id="KJF67268.1"/>
    </source>
</evidence>
<evidence type="ECO:0000256" key="1">
    <source>
        <dbReference type="SAM" id="Phobius"/>
    </source>
</evidence>
<feature type="transmembrane region" description="Helical" evidence="1">
    <location>
        <begin position="47"/>
        <end position="67"/>
    </location>
</feature>
<evidence type="ECO:0000313" key="3">
    <source>
        <dbReference type="Proteomes" id="UP000052068"/>
    </source>
</evidence>
<sequence length="82" mass="9471">MTMPDNKPTSEKKDRSPLFAAAAIIIGFGLVFYVMPKIMLWLGEYSPWLAATFGAVAVLCFFLLFWLRARYQRRRDAHKSQN</sequence>
<accession>A0ABR5CR06</accession>
<evidence type="ECO:0008006" key="4">
    <source>
        <dbReference type="Google" id="ProtNLM"/>
    </source>
</evidence>
<keyword evidence="1" id="KW-0472">Membrane</keyword>
<organism evidence="2 3">
    <name type="scientific">Rhizobium nepotum 39/7</name>
    <dbReference type="NCBI Taxonomy" id="1368418"/>
    <lineage>
        <taxon>Bacteria</taxon>
        <taxon>Pseudomonadati</taxon>
        <taxon>Pseudomonadota</taxon>
        <taxon>Alphaproteobacteria</taxon>
        <taxon>Hyphomicrobiales</taxon>
        <taxon>Rhizobiaceae</taxon>
        <taxon>Rhizobium/Agrobacterium group</taxon>
        <taxon>Rhizobium</taxon>
    </lineage>
</organism>
<protein>
    <recommendedName>
        <fullName evidence="4">Intracellular growth attenuator family protein</fullName>
    </recommendedName>
</protein>
<comment type="caution">
    <text evidence="2">The sequence shown here is derived from an EMBL/GenBank/DDBJ whole genome shotgun (WGS) entry which is preliminary data.</text>
</comment>
<dbReference type="EMBL" id="JWJH01000012">
    <property type="protein sequence ID" value="KJF67268.1"/>
    <property type="molecule type" value="Genomic_DNA"/>
</dbReference>